<gene>
    <name evidence="1" type="ORF">AYR66_08525</name>
</gene>
<keyword evidence="2" id="KW-1185">Reference proteome</keyword>
<accession>A0A254TG99</accession>
<protein>
    <submittedName>
        <fullName evidence="1">Uncharacterized protein</fullName>
    </submittedName>
</protein>
<reference evidence="1 2" key="1">
    <citation type="submission" date="2016-02" db="EMBL/GenBank/DDBJ databases">
        <authorList>
            <person name="Wen L."/>
            <person name="He K."/>
            <person name="Yang H."/>
        </authorList>
    </citation>
    <scope>NUCLEOTIDE SEQUENCE [LARGE SCALE GENOMIC DNA]</scope>
    <source>
        <strain evidence="1 2">TSA40</strain>
    </source>
</reference>
<name>A0A254TG99_9BURK</name>
<evidence type="ECO:0000313" key="2">
    <source>
        <dbReference type="Proteomes" id="UP000197535"/>
    </source>
</evidence>
<dbReference type="AlphaFoldDB" id="A0A254TG99"/>
<dbReference type="Proteomes" id="UP000197535">
    <property type="component" value="Unassembled WGS sequence"/>
</dbReference>
<organism evidence="1 2">
    <name type="scientific">Noviherbaspirillum denitrificans</name>
    <dbReference type="NCBI Taxonomy" id="1968433"/>
    <lineage>
        <taxon>Bacteria</taxon>
        <taxon>Pseudomonadati</taxon>
        <taxon>Pseudomonadota</taxon>
        <taxon>Betaproteobacteria</taxon>
        <taxon>Burkholderiales</taxon>
        <taxon>Oxalobacteraceae</taxon>
        <taxon>Noviherbaspirillum</taxon>
    </lineage>
</organism>
<dbReference type="EMBL" id="LSTO01000001">
    <property type="protein sequence ID" value="OWW19553.1"/>
    <property type="molecule type" value="Genomic_DNA"/>
</dbReference>
<evidence type="ECO:0000313" key="1">
    <source>
        <dbReference type="EMBL" id="OWW19553.1"/>
    </source>
</evidence>
<sequence length="280" mass="29914">MFGARGQVEVAAGDLGRGVRDLVGTVAYLGHDAGQVVVHDVERLQQVGGLILACHFNARAEVAGCNGFGKQDCLVERDGDAVHQPVSDRAAEADCADAHRQQKEGRIAVALLRQRHAVGSELAGLFDHVSDDVVDLLGWCAVHAAHEAVDDLRAFRVGGVVLFGGVQVFRAQFAVCAGGIVDQCRVEAEPAQLGLELVQAGLGFFAFLLEFLCVFFKCGGIVAAQQEVFPFLYLDLEFDLREARGIDGIFQQRCTLHGGNGIGIGLAQGLPSTEAYEENR</sequence>
<proteinExistence type="predicted"/>
<comment type="caution">
    <text evidence="1">The sequence shown here is derived from an EMBL/GenBank/DDBJ whole genome shotgun (WGS) entry which is preliminary data.</text>
</comment>